<gene>
    <name evidence="1" type="ORF">K4H94_05445</name>
</gene>
<organism evidence="1 2">
    <name type="scientific">Clostridium chauvoei</name>
    <dbReference type="NCBI Taxonomy" id="46867"/>
    <lineage>
        <taxon>Bacteria</taxon>
        <taxon>Bacillati</taxon>
        <taxon>Bacillota</taxon>
        <taxon>Clostridia</taxon>
        <taxon>Eubacteriales</taxon>
        <taxon>Clostridiaceae</taxon>
        <taxon>Clostridium</taxon>
    </lineage>
</organism>
<reference evidence="1 2" key="1">
    <citation type="submission" date="2021-08" db="EMBL/GenBank/DDBJ databases">
        <title>Genome sequence analysis of Clostridium chauvoei strains of European origin and evaluation of typing options for outbreak investigations.</title>
        <authorList>
            <person name="Abdel-Glil M."/>
            <person name="Thomas P."/>
            <person name="Seyboldt C."/>
        </authorList>
    </citation>
    <scope>NUCLEOTIDE SEQUENCE [LARGE SCALE GENOMIC DNA]</scope>
    <source>
        <strain evidence="1 2">S0260-09</strain>
    </source>
</reference>
<dbReference type="RefSeq" id="WP_021876743.1">
    <property type="nucleotide sequence ID" value="NZ_CP018624.1"/>
</dbReference>
<dbReference type="GeneID" id="66300340"/>
<comment type="caution">
    <text evidence="1">The sequence shown here is derived from an EMBL/GenBank/DDBJ whole genome shotgun (WGS) entry which is preliminary data.</text>
</comment>
<protein>
    <submittedName>
        <fullName evidence="1">Uncharacterized protein</fullName>
    </submittedName>
</protein>
<sequence>MKGKIIDYSNFEAFVCLEDDTIIKLPLSEVDNYTSIGSTVNISSQSGSFGYCNNHSSKIYKDKLVDFF</sequence>
<evidence type="ECO:0000313" key="1">
    <source>
        <dbReference type="EMBL" id="MBX7290482.1"/>
    </source>
</evidence>
<accession>A0ABD4RGF7</accession>
<proteinExistence type="predicted"/>
<name>A0ABD4RGF7_9CLOT</name>
<dbReference type="EMBL" id="JAIFTX010000009">
    <property type="protein sequence ID" value="MBX7290482.1"/>
    <property type="molecule type" value="Genomic_DNA"/>
</dbReference>
<dbReference type="AlphaFoldDB" id="A0ABD4RGF7"/>
<dbReference type="Proteomes" id="UP000775179">
    <property type="component" value="Unassembled WGS sequence"/>
</dbReference>
<evidence type="ECO:0000313" key="2">
    <source>
        <dbReference type="Proteomes" id="UP000775179"/>
    </source>
</evidence>
<dbReference type="KEGG" id="cchv:BTM20_00585"/>